<evidence type="ECO:0000259" key="2">
    <source>
        <dbReference type="Pfam" id="PF13460"/>
    </source>
</evidence>
<feature type="domain" description="NAD(P)-binding" evidence="2">
    <location>
        <begin position="20"/>
        <end position="118"/>
    </location>
</feature>
<accession>A0ABS1F7C0</accession>
<comment type="caution">
    <text evidence="3">The sequence shown here is derived from an EMBL/GenBank/DDBJ whole genome shotgun (WGS) entry which is preliminary data.</text>
</comment>
<dbReference type="InterPro" id="IPR051783">
    <property type="entry name" value="NAD(P)-dependent_oxidoreduct"/>
</dbReference>
<feature type="region of interest" description="Disordered" evidence="1">
    <location>
        <begin position="328"/>
        <end position="361"/>
    </location>
</feature>
<evidence type="ECO:0000313" key="3">
    <source>
        <dbReference type="EMBL" id="MBK1839305.1"/>
    </source>
</evidence>
<dbReference type="InterPro" id="IPR036291">
    <property type="entry name" value="NAD(P)-bd_dom_sf"/>
</dbReference>
<dbReference type="Pfam" id="PF13460">
    <property type="entry name" value="NAD_binding_10"/>
    <property type="match status" value="1"/>
</dbReference>
<dbReference type="Gene3D" id="3.40.50.720">
    <property type="entry name" value="NAD(P)-binding Rossmann-like Domain"/>
    <property type="match status" value="1"/>
</dbReference>
<sequence>MEAAIVGQATGTGRTALVLGATGGVGGEMARALAARGWSVRGLRRKPAAEPQPNGRPDGIDWIVGDAMNAADVAAAAEDAALIVHAVNPPAYRHWDRLVLPMLDNSIAAARANRARILLPGTVYNYGPDVFPLIPETAAQNPTTRKGAIRVEMERRLHLAAGQGAKLLILRSGDFFGPRAGSSWFSQGLLSPGKPPTRINQPGRPGIGHQWAYLPDVAETAMRLLDREAELGDDAVFHMGGHWDADGGGMVAAIARALGDPGLPVRRMPWWAVRLGGLAVSLLREISEMRYLWQRPVRLDNRRLLAFLGEEPHTPLDLAVRRTLEGLGHLPAQPADGPEPDRTLFGSHRHQDQASDQVGFG</sequence>
<gene>
    <name evidence="3" type="ORF">JHL17_17990</name>
</gene>
<evidence type="ECO:0000313" key="4">
    <source>
        <dbReference type="Proteomes" id="UP000652760"/>
    </source>
</evidence>
<dbReference type="PANTHER" id="PTHR48079">
    <property type="entry name" value="PROTEIN YEEZ"/>
    <property type="match status" value="1"/>
</dbReference>
<dbReference type="PANTHER" id="PTHR48079:SF6">
    <property type="entry name" value="NAD(P)-BINDING DOMAIN-CONTAINING PROTEIN-RELATED"/>
    <property type="match status" value="1"/>
</dbReference>
<dbReference type="SUPFAM" id="SSF51735">
    <property type="entry name" value="NAD(P)-binding Rossmann-fold domains"/>
    <property type="match status" value="1"/>
</dbReference>
<dbReference type="InterPro" id="IPR016040">
    <property type="entry name" value="NAD(P)-bd_dom"/>
</dbReference>
<keyword evidence="4" id="KW-1185">Reference proteome</keyword>
<protein>
    <submittedName>
        <fullName evidence="3">NAD(P)H-binding protein</fullName>
    </submittedName>
</protein>
<reference evidence="4" key="1">
    <citation type="submission" date="2021-01" db="EMBL/GenBank/DDBJ databases">
        <title>Genome public.</title>
        <authorList>
            <person name="Liu C."/>
            <person name="Sun Q."/>
        </authorList>
    </citation>
    <scope>NUCLEOTIDE SEQUENCE [LARGE SCALE GENOMIC DNA]</scope>
    <source>
        <strain evidence="4">YIM B02556</strain>
    </source>
</reference>
<proteinExistence type="predicted"/>
<evidence type="ECO:0000256" key="1">
    <source>
        <dbReference type="SAM" id="MobiDB-lite"/>
    </source>
</evidence>
<dbReference type="Proteomes" id="UP000652760">
    <property type="component" value="Unassembled WGS sequence"/>
</dbReference>
<dbReference type="RefSeq" id="WP_200195085.1">
    <property type="nucleotide sequence ID" value="NZ_JAENHM010000057.1"/>
</dbReference>
<organism evidence="3 4">
    <name type="scientific">Azospirillum endophyticum</name>
    <dbReference type="NCBI Taxonomy" id="2800326"/>
    <lineage>
        <taxon>Bacteria</taxon>
        <taxon>Pseudomonadati</taxon>
        <taxon>Pseudomonadota</taxon>
        <taxon>Alphaproteobacteria</taxon>
        <taxon>Rhodospirillales</taxon>
        <taxon>Azospirillaceae</taxon>
        <taxon>Azospirillum</taxon>
    </lineage>
</organism>
<dbReference type="EMBL" id="JAENHM010000057">
    <property type="protein sequence ID" value="MBK1839305.1"/>
    <property type="molecule type" value="Genomic_DNA"/>
</dbReference>
<name>A0ABS1F7C0_9PROT</name>